<dbReference type="InterPro" id="IPR011990">
    <property type="entry name" value="TPR-like_helical_dom_sf"/>
</dbReference>
<dbReference type="GO" id="GO:1990063">
    <property type="term" value="C:Bam protein complex"/>
    <property type="evidence" value="ECO:0007669"/>
    <property type="project" value="TreeGrafter"/>
</dbReference>
<keyword evidence="1 6" id="KW-0732">Signal</keyword>
<name>A0A6N9SWY4_9HYPH</name>
<evidence type="ECO:0000256" key="6">
    <source>
        <dbReference type="HAMAP-Rule" id="MF_00922"/>
    </source>
</evidence>
<organism evidence="9 10">
    <name type="scientific">Jiella pacifica</name>
    <dbReference type="NCBI Taxonomy" id="2696469"/>
    <lineage>
        <taxon>Bacteria</taxon>
        <taxon>Pseudomonadati</taxon>
        <taxon>Pseudomonadota</taxon>
        <taxon>Alphaproteobacteria</taxon>
        <taxon>Hyphomicrobiales</taxon>
        <taxon>Aurantimonadaceae</taxon>
        <taxon>Jiella</taxon>
    </lineage>
</organism>
<comment type="caution">
    <text evidence="9">The sequence shown here is derived from an EMBL/GenBank/DDBJ whole genome shotgun (WGS) entry which is preliminary data.</text>
</comment>
<comment type="function">
    <text evidence="6">Part of the outer membrane protein assembly complex, which is involved in assembly and insertion of beta-barrel proteins into the outer membrane.</text>
</comment>
<gene>
    <name evidence="6 9" type="primary">bamD</name>
    <name evidence="9" type="ORF">GTK09_02575</name>
</gene>
<evidence type="ECO:0000256" key="7">
    <source>
        <dbReference type="PROSITE-ProRule" id="PRU00339"/>
    </source>
</evidence>
<protein>
    <recommendedName>
        <fullName evidence="6">Outer membrane protein assembly factor BamD</fullName>
    </recommendedName>
</protein>
<evidence type="ECO:0000256" key="4">
    <source>
        <dbReference type="ARBA" id="ARBA00023237"/>
    </source>
</evidence>
<evidence type="ECO:0000256" key="2">
    <source>
        <dbReference type="ARBA" id="ARBA00023136"/>
    </source>
</evidence>
<dbReference type="AlphaFoldDB" id="A0A6N9SWY4"/>
<dbReference type="EMBL" id="JAAAMG010000001">
    <property type="protein sequence ID" value="NDW03301.1"/>
    <property type="molecule type" value="Genomic_DNA"/>
</dbReference>
<comment type="similarity">
    <text evidence="6">Belongs to the BamD family.</text>
</comment>
<keyword evidence="7" id="KW-0802">TPR repeat</keyword>
<dbReference type="SUPFAM" id="SSF48452">
    <property type="entry name" value="TPR-like"/>
    <property type="match status" value="2"/>
</dbReference>
<keyword evidence="3" id="KW-0564">Palmitate</keyword>
<evidence type="ECO:0000256" key="1">
    <source>
        <dbReference type="ARBA" id="ARBA00022729"/>
    </source>
</evidence>
<dbReference type="PANTHER" id="PTHR37423:SF1">
    <property type="entry name" value="OUTER MEMBRANE PROTEIN ASSEMBLY FACTOR BAMD"/>
    <property type="match status" value="1"/>
</dbReference>
<proteinExistence type="inferred from homology"/>
<keyword evidence="10" id="KW-1185">Reference proteome</keyword>
<evidence type="ECO:0000313" key="10">
    <source>
        <dbReference type="Proteomes" id="UP000469011"/>
    </source>
</evidence>
<dbReference type="InterPro" id="IPR017689">
    <property type="entry name" value="BamD"/>
</dbReference>
<dbReference type="InterPro" id="IPR019734">
    <property type="entry name" value="TPR_rpt"/>
</dbReference>
<accession>A0A6N9SWY4</accession>
<dbReference type="GO" id="GO:0051205">
    <property type="term" value="P:protein insertion into membrane"/>
    <property type="evidence" value="ECO:0007669"/>
    <property type="project" value="UniProtKB-UniRule"/>
</dbReference>
<dbReference type="Pfam" id="PF13525">
    <property type="entry name" value="YfiO"/>
    <property type="match status" value="1"/>
</dbReference>
<dbReference type="GO" id="GO:0043165">
    <property type="term" value="P:Gram-negative-bacterium-type cell outer membrane assembly"/>
    <property type="evidence" value="ECO:0007669"/>
    <property type="project" value="UniProtKB-UniRule"/>
</dbReference>
<dbReference type="CDD" id="cd15830">
    <property type="entry name" value="BamD"/>
    <property type="match status" value="1"/>
</dbReference>
<evidence type="ECO:0000259" key="8">
    <source>
        <dbReference type="Pfam" id="PF13525"/>
    </source>
</evidence>
<keyword evidence="2 6" id="KW-0472">Membrane</keyword>
<dbReference type="InterPro" id="IPR039565">
    <property type="entry name" value="BamD-like"/>
</dbReference>
<dbReference type="PROSITE" id="PS50005">
    <property type="entry name" value="TPR"/>
    <property type="match status" value="1"/>
</dbReference>
<evidence type="ECO:0000256" key="5">
    <source>
        <dbReference type="ARBA" id="ARBA00023288"/>
    </source>
</evidence>
<keyword evidence="4 6" id="KW-0998">Cell outer membrane</keyword>
<dbReference type="Proteomes" id="UP000469011">
    <property type="component" value="Unassembled WGS sequence"/>
</dbReference>
<sequence>MGLGDPQDMIETSRHFAGSITKAARLALTATVLGAAFGLAGCMSGGDNDVDVLALAAETDPPDVLYNQGLANLEGGRLGEASKKFEAIDRQHPYTEWARKALIMQAFASYRGGNYEAAQTAAKRYLSLYPDSEDAPYAEYIIGLSHYRQIPDVTRDQKEAAYTAQAMRALTERFPDTMYADDAKSKLRIARDQLAGKEMLIGRYYLERRDYLAAVNRFKNVVDVYPDTRQVEEALARLTEAYYAMGLTREAQASASVLGQNFPDSPWYRDSYALLQGHGLEPRDGSSDSWFAAATKKIVGAS</sequence>
<reference evidence="9 10" key="1">
    <citation type="submission" date="2020-01" db="EMBL/GenBank/DDBJ databases">
        <title>Jiella pacifica sp. nov.</title>
        <authorList>
            <person name="Xue Z."/>
            <person name="Zhu S."/>
            <person name="Chen J."/>
            <person name="Yang J."/>
        </authorList>
    </citation>
    <scope>NUCLEOTIDE SEQUENCE [LARGE SCALE GENOMIC DNA]</scope>
    <source>
        <strain evidence="9 10">40Bstr34</strain>
    </source>
</reference>
<dbReference type="PANTHER" id="PTHR37423">
    <property type="entry name" value="SOLUBLE LYTIC MUREIN TRANSGLYCOSYLASE-RELATED"/>
    <property type="match status" value="1"/>
</dbReference>
<feature type="repeat" description="TPR" evidence="7">
    <location>
        <begin position="195"/>
        <end position="228"/>
    </location>
</feature>
<comment type="subunit">
    <text evidence="6">Part of the Bam complex.</text>
</comment>
<dbReference type="NCBIfam" id="TIGR03302">
    <property type="entry name" value="OM_YfiO"/>
    <property type="match status" value="1"/>
</dbReference>
<dbReference type="HAMAP" id="MF_00922">
    <property type="entry name" value="OM_assembly_BamD"/>
    <property type="match status" value="1"/>
</dbReference>
<comment type="subcellular location">
    <subcellularLocation>
        <location evidence="6">Cell outer membrane</location>
    </subcellularLocation>
</comment>
<dbReference type="Gene3D" id="1.25.40.10">
    <property type="entry name" value="Tetratricopeptide repeat domain"/>
    <property type="match status" value="1"/>
</dbReference>
<feature type="domain" description="Outer membrane lipoprotein BamD-like" evidence="8">
    <location>
        <begin position="60"/>
        <end position="254"/>
    </location>
</feature>
<evidence type="ECO:0000256" key="3">
    <source>
        <dbReference type="ARBA" id="ARBA00023139"/>
    </source>
</evidence>
<evidence type="ECO:0000313" key="9">
    <source>
        <dbReference type="EMBL" id="NDW03301.1"/>
    </source>
</evidence>
<keyword evidence="5" id="KW-0449">Lipoprotein</keyword>